<evidence type="ECO:0000313" key="3">
    <source>
        <dbReference type="Proteomes" id="UP001152561"/>
    </source>
</evidence>
<gene>
    <name evidence="2" type="ORF">K7X08_011844</name>
</gene>
<keyword evidence="3" id="KW-1185">Reference proteome</keyword>
<evidence type="ECO:0000313" key="2">
    <source>
        <dbReference type="EMBL" id="KAJ8531921.1"/>
    </source>
</evidence>
<comment type="caution">
    <text evidence="2">The sequence shown here is derived from an EMBL/GenBank/DDBJ whole genome shotgun (WGS) entry which is preliminary data.</text>
</comment>
<name>A0A9Q1QWI5_9SOLA</name>
<dbReference type="AlphaFoldDB" id="A0A9Q1QWI5"/>
<dbReference type="EMBL" id="JAJAGQ010000020">
    <property type="protein sequence ID" value="KAJ8531921.1"/>
    <property type="molecule type" value="Genomic_DNA"/>
</dbReference>
<protein>
    <submittedName>
        <fullName evidence="2">Uncharacterized protein</fullName>
    </submittedName>
</protein>
<proteinExistence type="predicted"/>
<feature type="region of interest" description="Disordered" evidence="1">
    <location>
        <begin position="1"/>
        <end position="21"/>
    </location>
</feature>
<sequence>MIKGDVNGKNKENSESHRRYLGRTVQKYLPRVLSSGNVVECPSTTHKAKIGSIKGVPGDNKKGEGPVVKVYNQFGALDKVDEDDEIQVILEVQEPDNSSNEKLMTSPAVVSSKERLVASPANEVLKAQANVEDGSGSLVISIATDEGHANLEA</sequence>
<reference evidence="3" key="1">
    <citation type="journal article" date="2023" name="Proc. Natl. Acad. Sci. U.S.A.">
        <title>Genomic and structural basis for evolution of tropane alkaloid biosynthesis.</title>
        <authorList>
            <person name="Wanga Y.-J."/>
            <person name="Taina T."/>
            <person name="Yua J.-Y."/>
            <person name="Lia J."/>
            <person name="Xua B."/>
            <person name="Chenc J."/>
            <person name="D'Auriad J.C."/>
            <person name="Huanga J.-P."/>
            <person name="Huanga S.-X."/>
        </authorList>
    </citation>
    <scope>NUCLEOTIDE SEQUENCE [LARGE SCALE GENOMIC DNA]</scope>
    <source>
        <strain evidence="3">cv. KIB-2019</strain>
    </source>
</reference>
<evidence type="ECO:0000256" key="1">
    <source>
        <dbReference type="SAM" id="MobiDB-lite"/>
    </source>
</evidence>
<accession>A0A9Q1QWI5</accession>
<organism evidence="2 3">
    <name type="scientific">Anisodus acutangulus</name>
    <dbReference type="NCBI Taxonomy" id="402998"/>
    <lineage>
        <taxon>Eukaryota</taxon>
        <taxon>Viridiplantae</taxon>
        <taxon>Streptophyta</taxon>
        <taxon>Embryophyta</taxon>
        <taxon>Tracheophyta</taxon>
        <taxon>Spermatophyta</taxon>
        <taxon>Magnoliopsida</taxon>
        <taxon>eudicotyledons</taxon>
        <taxon>Gunneridae</taxon>
        <taxon>Pentapetalae</taxon>
        <taxon>asterids</taxon>
        <taxon>lamiids</taxon>
        <taxon>Solanales</taxon>
        <taxon>Solanaceae</taxon>
        <taxon>Solanoideae</taxon>
        <taxon>Hyoscyameae</taxon>
        <taxon>Anisodus</taxon>
    </lineage>
</organism>
<feature type="region of interest" description="Disordered" evidence="1">
    <location>
        <begin position="46"/>
        <end position="65"/>
    </location>
</feature>
<feature type="compositionally biased region" description="Basic and acidic residues" evidence="1">
    <location>
        <begin position="1"/>
        <end position="18"/>
    </location>
</feature>
<dbReference type="Proteomes" id="UP001152561">
    <property type="component" value="Unassembled WGS sequence"/>
</dbReference>